<dbReference type="Proteomes" id="UP000237381">
    <property type="component" value="Unassembled WGS sequence"/>
</dbReference>
<evidence type="ECO:0000256" key="1">
    <source>
        <dbReference type="SAM" id="Phobius"/>
    </source>
</evidence>
<dbReference type="SMART" id="SM00052">
    <property type="entry name" value="EAL"/>
    <property type="match status" value="1"/>
</dbReference>
<organism evidence="4 5">
    <name type="scientific">Paraburkholderia eburnea</name>
    <dbReference type="NCBI Taxonomy" id="1189126"/>
    <lineage>
        <taxon>Bacteria</taxon>
        <taxon>Pseudomonadati</taxon>
        <taxon>Pseudomonadota</taxon>
        <taxon>Betaproteobacteria</taxon>
        <taxon>Burkholderiales</taxon>
        <taxon>Burkholderiaceae</taxon>
        <taxon>Paraburkholderia</taxon>
    </lineage>
</organism>
<dbReference type="SMART" id="SM00267">
    <property type="entry name" value="GGDEF"/>
    <property type="match status" value="1"/>
</dbReference>
<protein>
    <submittedName>
        <fullName evidence="4">Diguanylate cyclase (GGDEF)-like protein</fullName>
    </submittedName>
</protein>
<dbReference type="Gene3D" id="3.20.20.450">
    <property type="entry name" value="EAL domain"/>
    <property type="match status" value="1"/>
</dbReference>
<dbReference type="CDD" id="cd01948">
    <property type="entry name" value="EAL"/>
    <property type="match status" value="1"/>
</dbReference>
<dbReference type="SUPFAM" id="SSF55073">
    <property type="entry name" value="Nucleotide cyclase"/>
    <property type="match status" value="1"/>
</dbReference>
<accession>A0A2S4MDW0</accession>
<dbReference type="Gene3D" id="3.30.70.270">
    <property type="match status" value="1"/>
</dbReference>
<dbReference type="PANTHER" id="PTHR33121">
    <property type="entry name" value="CYCLIC DI-GMP PHOSPHODIESTERASE PDEF"/>
    <property type="match status" value="1"/>
</dbReference>
<reference evidence="4 5" key="1">
    <citation type="submission" date="2018-01" db="EMBL/GenBank/DDBJ databases">
        <title>Genomic Encyclopedia of Type Strains, Phase III (KMG-III): the genomes of soil and plant-associated and newly described type strains.</title>
        <authorList>
            <person name="Whitman W."/>
        </authorList>
    </citation>
    <scope>NUCLEOTIDE SEQUENCE [LARGE SCALE GENOMIC DNA]</scope>
    <source>
        <strain evidence="4 5">JCM 18070</strain>
    </source>
</reference>
<evidence type="ECO:0000313" key="5">
    <source>
        <dbReference type="Proteomes" id="UP000237381"/>
    </source>
</evidence>
<keyword evidence="1" id="KW-1133">Transmembrane helix</keyword>
<gene>
    <name evidence="4" type="ORF">B0G62_104219</name>
</gene>
<name>A0A2S4MDW0_9BURK</name>
<dbReference type="InterPro" id="IPR035919">
    <property type="entry name" value="EAL_sf"/>
</dbReference>
<dbReference type="SUPFAM" id="SSF141868">
    <property type="entry name" value="EAL domain-like"/>
    <property type="match status" value="1"/>
</dbReference>
<keyword evidence="1" id="KW-0812">Transmembrane</keyword>
<evidence type="ECO:0000259" key="2">
    <source>
        <dbReference type="PROSITE" id="PS50883"/>
    </source>
</evidence>
<dbReference type="Pfam" id="PF00990">
    <property type="entry name" value="GGDEF"/>
    <property type="match status" value="1"/>
</dbReference>
<feature type="transmembrane region" description="Helical" evidence="1">
    <location>
        <begin position="132"/>
        <end position="155"/>
    </location>
</feature>
<dbReference type="RefSeq" id="WP_208624221.1">
    <property type="nucleotide sequence ID" value="NZ_PQGA01000004.1"/>
</dbReference>
<keyword evidence="5" id="KW-1185">Reference proteome</keyword>
<dbReference type="GO" id="GO:0071111">
    <property type="term" value="F:cyclic-guanylate-specific phosphodiesterase activity"/>
    <property type="evidence" value="ECO:0007669"/>
    <property type="project" value="InterPro"/>
</dbReference>
<evidence type="ECO:0000313" key="4">
    <source>
        <dbReference type="EMBL" id="POR52922.1"/>
    </source>
</evidence>
<proteinExistence type="predicted"/>
<feature type="domain" description="EAL" evidence="2">
    <location>
        <begin position="387"/>
        <end position="637"/>
    </location>
</feature>
<dbReference type="EMBL" id="PQGA01000004">
    <property type="protein sequence ID" value="POR52922.1"/>
    <property type="molecule type" value="Genomic_DNA"/>
</dbReference>
<dbReference type="PROSITE" id="PS50887">
    <property type="entry name" value="GGDEF"/>
    <property type="match status" value="1"/>
</dbReference>
<dbReference type="NCBIfam" id="TIGR00254">
    <property type="entry name" value="GGDEF"/>
    <property type="match status" value="1"/>
</dbReference>
<dbReference type="InterPro" id="IPR043128">
    <property type="entry name" value="Rev_trsase/Diguanyl_cyclase"/>
</dbReference>
<dbReference type="PANTHER" id="PTHR33121:SF71">
    <property type="entry name" value="OXYGEN SENSOR PROTEIN DOSP"/>
    <property type="match status" value="1"/>
</dbReference>
<dbReference type="PROSITE" id="PS50883">
    <property type="entry name" value="EAL"/>
    <property type="match status" value="1"/>
</dbReference>
<feature type="transmembrane region" description="Helical" evidence="1">
    <location>
        <begin position="103"/>
        <end position="120"/>
    </location>
</feature>
<dbReference type="AlphaFoldDB" id="A0A2S4MDW0"/>
<dbReference type="Pfam" id="PF00563">
    <property type="entry name" value="EAL"/>
    <property type="match status" value="1"/>
</dbReference>
<dbReference type="InterPro" id="IPR029787">
    <property type="entry name" value="Nucleotide_cyclase"/>
</dbReference>
<feature type="domain" description="GGDEF" evidence="3">
    <location>
        <begin position="245"/>
        <end position="378"/>
    </location>
</feature>
<evidence type="ECO:0000259" key="3">
    <source>
        <dbReference type="PROSITE" id="PS50887"/>
    </source>
</evidence>
<feature type="transmembrane region" description="Helical" evidence="1">
    <location>
        <begin position="32"/>
        <end position="52"/>
    </location>
</feature>
<feature type="transmembrane region" description="Helical" evidence="1">
    <location>
        <begin position="175"/>
        <end position="195"/>
    </location>
</feature>
<feature type="transmembrane region" description="Helical" evidence="1">
    <location>
        <begin position="64"/>
        <end position="83"/>
    </location>
</feature>
<dbReference type="InterPro" id="IPR000160">
    <property type="entry name" value="GGDEF_dom"/>
</dbReference>
<keyword evidence="1" id="KW-0472">Membrane</keyword>
<dbReference type="InterPro" id="IPR050706">
    <property type="entry name" value="Cyclic-di-GMP_PDE-like"/>
</dbReference>
<comment type="caution">
    <text evidence="4">The sequence shown here is derived from an EMBL/GenBank/DDBJ whole genome shotgun (WGS) entry which is preliminary data.</text>
</comment>
<sequence length="642" mass="69450">MLDLLIQYWGTLQSRAASGDSAALKLAQLRIMIYQLPMMYGLLIVNTWGMVLPHENQFPRWQGITCPLILTAFCLVRIFSWLRLARTQVTAKQAASVLSSTRWLAWVFAIVFTTWSLSLMPLGDEAFKLHVAFYMAITVIGVIFCLMHVLSAAFTVTAIVNGALVTTFLVSGNDVFQAVAIDTSLVSLAMLIVSFTHFRNFAALVATQSENRRLANIDSLTNLPNRRAFFDALDLHFESATASGNRLAVGLVDLDGFKSVNDIHGHSAGDQVLAEAATRLATACAGATVLARLGGDEFGLIVTGDCSDSRLSLFGRDIASAFGDPVVVGDSSVRLGATIGFSTYPQSSRNKADLFEAADYALYEGKRRGRGSATVFSQAHRNAIIRESQIAQALRSPDLDNELSIAFQPIVSLEEARTVGFEALARWHSATLGTIAPGEFIPAAERSGIINDLTLALFSKALACAAQWPSRIGLSFNLSAHDFADERVVEGLARRISESGIDPARLDFEITETAMAQDFEQVRHAAEEFRSMGCGLSVDDFGTGYSSLSYLCKLPLSRLKIDRTFVSGLKEGTTAFTVVRTLLSLSRQMMLECVIEGVETAAELQTVAGLGATLVQGYYCSRPMDASAIASYLASERTGVSA</sequence>
<dbReference type="CDD" id="cd01949">
    <property type="entry name" value="GGDEF"/>
    <property type="match status" value="1"/>
</dbReference>
<dbReference type="InterPro" id="IPR001633">
    <property type="entry name" value="EAL_dom"/>
</dbReference>